<evidence type="ECO:0000313" key="3">
    <source>
        <dbReference type="EMBL" id="CAF1605826.1"/>
    </source>
</evidence>
<proteinExistence type="predicted"/>
<dbReference type="Proteomes" id="UP000663870">
    <property type="component" value="Unassembled WGS sequence"/>
</dbReference>
<reference evidence="2" key="1">
    <citation type="submission" date="2021-02" db="EMBL/GenBank/DDBJ databases">
        <authorList>
            <person name="Nowell W R."/>
        </authorList>
    </citation>
    <scope>NUCLEOTIDE SEQUENCE</scope>
</reference>
<protein>
    <submittedName>
        <fullName evidence="2">Uncharacterized protein</fullName>
    </submittedName>
</protein>
<dbReference type="EMBL" id="CAJNOH010004094">
    <property type="protein sequence ID" value="CAF1359333.1"/>
    <property type="molecule type" value="Genomic_DNA"/>
</dbReference>
<dbReference type="EMBL" id="CAJNOL010005483">
    <property type="protein sequence ID" value="CAF1605826.1"/>
    <property type="molecule type" value="Genomic_DNA"/>
</dbReference>
<feature type="compositionally biased region" description="Acidic residues" evidence="1">
    <location>
        <begin position="189"/>
        <end position="202"/>
    </location>
</feature>
<feature type="region of interest" description="Disordered" evidence="1">
    <location>
        <begin position="183"/>
        <end position="211"/>
    </location>
</feature>
<accession>A0A815I1I2</accession>
<organism evidence="2 4">
    <name type="scientific">Rotaria sordida</name>
    <dbReference type="NCBI Taxonomy" id="392033"/>
    <lineage>
        <taxon>Eukaryota</taxon>
        <taxon>Metazoa</taxon>
        <taxon>Spiralia</taxon>
        <taxon>Gnathifera</taxon>
        <taxon>Rotifera</taxon>
        <taxon>Eurotatoria</taxon>
        <taxon>Bdelloidea</taxon>
        <taxon>Philodinida</taxon>
        <taxon>Philodinidae</taxon>
        <taxon>Rotaria</taxon>
    </lineage>
</organism>
<dbReference type="Proteomes" id="UP000663854">
    <property type="component" value="Unassembled WGS sequence"/>
</dbReference>
<name>A0A815I1I2_9BILA</name>
<evidence type="ECO:0000256" key="1">
    <source>
        <dbReference type="SAM" id="MobiDB-lite"/>
    </source>
</evidence>
<evidence type="ECO:0000313" key="2">
    <source>
        <dbReference type="EMBL" id="CAF1359333.1"/>
    </source>
</evidence>
<comment type="caution">
    <text evidence="2">The sequence shown here is derived from an EMBL/GenBank/DDBJ whole genome shotgun (WGS) entry which is preliminary data.</text>
</comment>
<sequence length="290" mass="33145">MIQICRQYYRGNTAELKLIDQCGKEYQHTHAVHWYSKESFVYKLINKALRTEDIDQLYTFPKTTKPANVIPVLFQIECKIKELGRIVIFADISSFSDYSNEQEVLFDLNACFQSKSIEPDRNIHLIKMTASLHQSDVEKHIAYDFRANVLGGCISNRNCSLSLLRISIADIVNTSPADQILGKYGTQVNDDDDEEENNDVDGDNCSSSTPSVSKNLVIDESYVDEQSEDEHEKKIEKTFEVTYDRIKENIICEDLSRSSSDIRVIKSKDNRLSSNLSNNSGKIFFIVNIK</sequence>
<gene>
    <name evidence="3" type="ORF">JXQ802_LOCUS48829</name>
    <name evidence="2" type="ORF">PYM288_LOCUS32798</name>
</gene>
<evidence type="ECO:0000313" key="5">
    <source>
        <dbReference type="Proteomes" id="UP000663870"/>
    </source>
</evidence>
<evidence type="ECO:0000313" key="4">
    <source>
        <dbReference type="Proteomes" id="UP000663854"/>
    </source>
</evidence>
<dbReference type="AlphaFoldDB" id="A0A815I1I2"/>
<keyword evidence="5" id="KW-1185">Reference proteome</keyword>